<organism evidence="2 3">
    <name type="scientific">Microbacterium testaceum (strain StLB037)</name>
    <dbReference type="NCBI Taxonomy" id="979556"/>
    <lineage>
        <taxon>Bacteria</taxon>
        <taxon>Bacillati</taxon>
        <taxon>Actinomycetota</taxon>
        <taxon>Actinomycetes</taxon>
        <taxon>Micrococcales</taxon>
        <taxon>Microbacteriaceae</taxon>
        <taxon>Microbacterium</taxon>
    </lineage>
</organism>
<name>E8NGT5_MICTS</name>
<sequence>MTPPPASPRRPADVFGIVAVVLAAVVLLPTLFVFLVGLIPEMNAIWWLGIILLPFLLLGGVIVVVLAVIGIVVAIRRGGRRAWSITAVGLGILMLVPPGYVWFSSLS</sequence>
<proteinExistence type="predicted"/>
<keyword evidence="1" id="KW-0472">Membrane</keyword>
<dbReference type="KEGG" id="mts:MTES_2420"/>
<dbReference type="EMBL" id="AP012052">
    <property type="protein sequence ID" value="BAJ75384.1"/>
    <property type="molecule type" value="Genomic_DNA"/>
</dbReference>
<evidence type="ECO:0000313" key="2">
    <source>
        <dbReference type="EMBL" id="BAJ75384.1"/>
    </source>
</evidence>
<feature type="transmembrane region" description="Helical" evidence="1">
    <location>
        <begin position="45"/>
        <end position="75"/>
    </location>
</feature>
<reference evidence="2 3" key="1">
    <citation type="journal article" date="2011" name="J. Bacteriol.">
        <title>Genome sequence of Microbacterium testaceum StLB037, an N-acylhomoserine lactone-degrading bacterium isolated from potato leaves.</title>
        <authorList>
            <person name="Morohoshi T."/>
            <person name="Wang W.-Z."/>
            <person name="Someya N."/>
            <person name="Ikeda T."/>
        </authorList>
    </citation>
    <scope>NUCLEOTIDE SEQUENCE [LARGE SCALE GENOMIC DNA]</scope>
    <source>
        <strain evidence="2 3">StLB037</strain>
    </source>
</reference>
<evidence type="ECO:0000256" key="1">
    <source>
        <dbReference type="SAM" id="Phobius"/>
    </source>
</evidence>
<accession>E8NGT5</accession>
<keyword evidence="1" id="KW-1133">Transmembrane helix</keyword>
<feature type="transmembrane region" description="Helical" evidence="1">
    <location>
        <begin position="12"/>
        <end position="39"/>
    </location>
</feature>
<dbReference type="RefSeq" id="WP_013585509.1">
    <property type="nucleotide sequence ID" value="NC_015125.1"/>
</dbReference>
<dbReference type="AlphaFoldDB" id="E8NGT5"/>
<evidence type="ECO:0000313" key="3">
    <source>
        <dbReference type="Proteomes" id="UP000008975"/>
    </source>
</evidence>
<gene>
    <name evidence="2" type="ordered locus">MTES_2420</name>
</gene>
<feature type="transmembrane region" description="Helical" evidence="1">
    <location>
        <begin position="82"/>
        <end position="103"/>
    </location>
</feature>
<reference key="2">
    <citation type="submission" date="2011-02" db="EMBL/GenBank/DDBJ databases">
        <title>Genome sequence of Microbacterium testaceum StLB037.</title>
        <authorList>
            <person name="Morohoshi T."/>
            <person name="Wang W.Z."/>
            <person name="Someya N."/>
            <person name="Ikeda T."/>
        </authorList>
    </citation>
    <scope>NUCLEOTIDE SEQUENCE</scope>
    <source>
        <strain>StLB037</strain>
    </source>
</reference>
<dbReference type="Proteomes" id="UP000008975">
    <property type="component" value="Chromosome"/>
</dbReference>
<dbReference type="HOGENOM" id="CLU_2207019_0_0_11"/>
<keyword evidence="1" id="KW-0812">Transmembrane</keyword>
<dbReference type="STRING" id="979556.MTES_2420"/>
<protein>
    <submittedName>
        <fullName evidence="2">Uncharacterized conserved protein</fullName>
    </submittedName>
</protein>